<evidence type="ECO:0000313" key="16">
    <source>
        <dbReference type="Proteomes" id="UP001224533"/>
    </source>
</evidence>
<dbReference type="GO" id="GO:0000271">
    <property type="term" value="P:polysaccharide biosynthetic process"/>
    <property type="evidence" value="ECO:0007669"/>
    <property type="project" value="UniProtKB-KW"/>
</dbReference>
<evidence type="ECO:0000313" key="15">
    <source>
        <dbReference type="EMBL" id="WHS18076.1"/>
    </source>
</evidence>
<feature type="domain" description="AAA" evidence="14">
    <location>
        <begin position="53"/>
        <end position="186"/>
    </location>
</feature>
<evidence type="ECO:0000256" key="2">
    <source>
        <dbReference type="ARBA" id="ARBA00007316"/>
    </source>
</evidence>
<reference evidence="15 16" key="1">
    <citation type="submission" date="2022-12" db="EMBL/GenBank/DDBJ databases">
        <title>Assessment of beneficial effects and identification of host adaptation-associated genes of Ligilactobacillus salivarius isolated from Meles meles.</title>
        <authorList>
            <person name="Wang Y."/>
        </authorList>
    </citation>
    <scope>NUCLEOTIDE SEQUENCE [LARGE SCALE GENOMIC DNA]</scope>
    <source>
        <strain evidence="15 16">S35</strain>
    </source>
</reference>
<dbReference type="NCBIfam" id="TIGR01007">
    <property type="entry name" value="eps_fam"/>
    <property type="match status" value="1"/>
</dbReference>
<organism evidence="15 16">
    <name type="scientific">Ligilactobacillus salivarius</name>
    <dbReference type="NCBI Taxonomy" id="1624"/>
    <lineage>
        <taxon>Bacteria</taxon>
        <taxon>Bacillati</taxon>
        <taxon>Bacillota</taxon>
        <taxon>Bacilli</taxon>
        <taxon>Lactobacillales</taxon>
        <taxon>Lactobacillaceae</taxon>
        <taxon>Ligilactobacillus</taxon>
    </lineage>
</organism>
<evidence type="ECO:0000256" key="10">
    <source>
        <dbReference type="ARBA" id="ARBA00023137"/>
    </source>
</evidence>
<sequence length="243" mass="27023">MFKNKKNNKRNLNTEAQLSSKLVTVLNPKSMIAEQFRTVRTNIHYISVDEPLRKIAFTSSNSGEGKSTISSNIAVTWAQEGKKVLLIDADLHHSSIHKIFRVGNNKGLTTILASEMWDAIFKEIIIHSEVKNLDILTSGPMPPNPSELLGSKRMASLLARLGSIYDLIIFDVPPLLEVVDTQVLSDKLDGIILIARSGVTQKAAITRAVEMIQISKTRLLGYVLNDVLSENTIYGYGYDNRDE</sequence>
<comment type="pathway">
    <text evidence="1">Capsule biogenesis; capsule polysaccharide biosynthesis.</text>
</comment>
<evidence type="ECO:0000256" key="3">
    <source>
        <dbReference type="ARBA" id="ARBA00011903"/>
    </source>
</evidence>
<evidence type="ECO:0000256" key="11">
    <source>
        <dbReference type="ARBA" id="ARBA00023169"/>
    </source>
</evidence>
<name>A0ABD7YW39_9LACO</name>
<dbReference type="GO" id="GO:0004715">
    <property type="term" value="F:non-membrane spanning protein tyrosine kinase activity"/>
    <property type="evidence" value="ECO:0007669"/>
    <property type="project" value="UniProtKB-EC"/>
</dbReference>
<dbReference type="GO" id="GO:0005886">
    <property type="term" value="C:plasma membrane"/>
    <property type="evidence" value="ECO:0007669"/>
    <property type="project" value="UniProtKB-ARBA"/>
</dbReference>
<evidence type="ECO:0000256" key="1">
    <source>
        <dbReference type="ARBA" id="ARBA00005132"/>
    </source>
</evidence>
<dbReference type="Gene3D" id="3.40.50.300">
    <property type="entry name" value="P-loop containing nucleotide triphosphate hydrolases"/>
    <property type="match status" value="1"/>
</dbReference>
<dbReference type="InterPro" id="IPR025669">
    <property type="entry name" value="AAA_dom"/>
</dbReference>
<dbReference type="FunFam" id="3.40.50.300:FF:000527">
    <property type="entry name" value="Tyrosine-protein kinase etk"/>
    <property type="match status" value="1"/>
</dbReference>
<dbReference type="InterPro" id="IPR050445">
    <property type="entry name" value="Bact_polysacc_biosynth/exp"/>
</dbReference>
<keyword evidence="6" id="KW-0547">Nucleotide-binding</keyword>
<keyword evidence="9" id="KW-0972">Capsule biogenesis/degradation</keyword>
<evidence type="ECO:0000256" key="4">
    <source>
        <dbReference type="ARBA" id="ARBA00019200"/>
    </source>
</evidence>
<accession>A0ABD7YW39</accession>
<dbReference type="EC" id="2.7.10.2" evidence="3"/>
<protein>
    <recommendedName>
        <fullName evidence="4">Tyrosine-protein kinase CpsD</fullName>
        <ecNumber evidence="3">2.7.10.2</ecNumber>
    </recommendedName>
</protein>
<dbReference type="RefSeq" id="WP_283472209.1">
    <property type="nucleotide sequence ID" value="NZ_CP114501.1"/>
</dbReference>
<dbReference type="Pfam" id="PF13614">
    <property type="entry name" value="AAA_31"/>
    <property type="match status" value="1"/>
</dbReference>
<evidence type="ECO:0000256" key="7">
    <source>
        <dbReference type="ARBA" id="ARBA00022777"/>
    </source>
</evidence>
<evidence type="ECO:0000256" key="9">
    <source>
        <dbReference type="ARBA" id="ARBA00022903"/>
    </source>
</evidence>
<gene>
    <name evidence="15" type="ORF">O2U02_02310</name>
</gene>
<keyword evidence="8" id="KW-0067">ATP-binding</keyword>
<dbReference type="CDD" id="cd05387">
    <property type="entry name" value="BY-kinase"/>
    <property type="match status" value="1"/>
</dbReference>
<comment type="similarity">
    <text evidence="2">Belongs to the CpsD/CapB family.</text>
</comment>
<proteinExistence type="inferred from homology"/>
<keyword evidence="5" id="KW-0808">Transferase</keyword>
<dbReference type="InterPro" id="IPR027417">
    <property type="entry name" value="P-loop_NTPase"/>
</dbReference>
<dbReference type="SUPFAM" id="SSF52540">
    <property type="entry name" value="P-loop containing nucleoside triphosphate hydrolases"/>
    <property type="match status" value="1"/>
</dbReference>
<keyword evidence="11" id="KW-0270">Exopolysaccharide synthesis</keyword>
<dbReference type="EMBL" id="CP114509">
    <property type="protein sequence ID" value="WHS18076.1"/>
    <property type="molecule type" value="Genomic_DNA"/>
</dbReference>
<evidence type="ECO:0000259" key="14">
    <source>
        <dbReference type="Pfam" id="PF13614"/>
    </source>
</evidence>
<evidence type="ECO:0000256" key="13">
    <source>
        <dbReference type="ARBA" id="ARBA00051245"/>
    </source>
</evidence>
<evidence type="ECO:0000256" key="8">
    <source>
        <dbReference type="ARBA" id="ARBA00022840"/>
    </source>
</evidence>
<dbReference type="GO" id="GO:0042802">
    <property type="term" value="F:identical protein binding"/>
    <property type="evidence" value="ECO:0007669"/>
    <property type="project" value="UniProtKB-ARBA"/>
</dbReference>
<dbReference type="AlphaFoldDB" id="A0ABD7YW39"/>
<evidence type="ECO:0000256" key="5">
    <source>
        <dbReference type="ARBA" id="ARBA00022679"/>
    </source>
</evidence>
<comment type="function">
    <text evidence="12">Involved in the regulation of capsular polysaccharide biosynthesis. Autophosphorylation of CpsD attenuates its activity and reduces the level of encapsulation. May be part of a complex that directs the coordinated polymerization and export to the cell surface of the capsular polysaccharide.</text>
</comment>
<keyword evidence="10" id="KW-0829">Tyrosine-protein kinase</keyword>
<dbReference type="PANTHER" id="PTHR32309:SF13">
    <property type="entry name" value="FERRIC ENTEROBACTIN TRANSPORT PROTEIN FEPE"/>
    <property type="match status" value="1"/>
</dbReference>
<dbReference type="GO" id="GO:0005524">
    <property type="term" value="F:ATP binding"/>
    <property type="evidence" value="ECO:0007669"/>
    <property type="project" value="UniProtKB-KW"/>
</dbReference>
<evidence type="ECO:0000256" key="6">
    <source>
        <dbReference type="ARBA" id="ARBA00022741"/>
    </source>
</evidence>
<dbReference type="InterPro" id="IPR005702">
    <property type="entry name" value="Wzc-like_C"/>
</dbReference>
<comment type="catalytic activity">
    <reaction evidence="13">
        <text>L-tyrosyl-[protein] + ATP = O-phospho-L-tyrosyl-[protein] + ADP + H(+)</text>
        <dbReference type="Rhea" id="RHEA:10596"/>
        <dbReference type="Rhea" id="RHEA-COMP:10136"/>
        <dbReference type="Rhea" id="RHEA-COMP:20101"/>
        <dbReference type="ChEBI" id="CHEBI:15378"/>
        <dbReference type="ChEBI" id="CHEBI:30616"/>
        <dbReference type="ChEBI" id="CHEBI:46858"/>
        <dbReference type="ChEBI" id="CHEBI:61978"/>
        <dbReference type="ChEBI" id="CHEBI:456216"/>
        <dbReference type="EC" id="2.7.10.2"/>
    </reaction>
</comment>
<keyword evidence="7 15" id="KW-0418">Kinase</keyword>
<dbReference type="Proteomes" id="UP001224533">
    <property type="component" value="Chromosome"/>
</dbReference>
<dbReference type="PANTHER" id="PTHR32309">
    <property type="entry name" value="TYROSINE-PROTEIN KINASE"/>
    <property type="match status" value="1"/>
</dbReference>
<evidence type="ECO:0000256" key="12">
    <source>
        <dbReference type="ARBA" id="ARBA00024964"/>
    </source>
</evidence>